<dbReference type="Gene3D" id="3.40.50.10490">
    <property type="entry name" value="Glucose-6-phosphate isomerase like protein, domain 1"/>
    <property type="match status" value="1"/>
</dbReference>
<proteinExistence type="inferred from homology"/>
<dbReference type="EMBL" id="UINC01055440">
    <property type="protein sequence ID" value="SVB74316.1"/>
    <property type="molecule type" value="Genomic_DNA"/>
</dbReference>
<evidence type="ECO:0008006" key="5">
    <source>
        <dbReference type="Google" id="ProtNLM"/>
    </source>
</evidence>
<keyword evidence="3" id="KW-0687">Ribonucleoprotein</keyword>
<dbReference type="SUPFAM" id="SSF52313">
    <property type="entry name" value="Ribosomal protein S2"/>
    <property type="match status" value="1"/>
</dbReference>
<dbReference type="PANTHER" id="PTHR11489">
    <property type="entry name" value="40S RIBOSOMAL PROTEIN SA"/>
    <property type="match status" value="1"/>
</dbReference>
<organism evidence="4">
    <name type="scientific">marine metagenome</name>
    <dbReference type="NCBI Taxonomy" id="408172"/>
    <lineage>
        <taxon>unclassified sequences</taxon>
        <taxon>metagenomes</taxon>
        <taxon>ecological metagenomes</taxon>
    </lineage>
</organism>
<dbReference type="GO" id="GO:0003735">
    <property type="term" value="F:structural constituent of ribosome"/>
    <property type="evidence" value="ECO:0007669"/>
    <property type="project" value="InterPro"/>
</dbReference>
<dbReference type="AlphaFoldDB" id="A0A382GGI6"/>
<dbReference type="GO" id="GO:0015935">
    <property type="term" value="C:small ribosomal subunit"/>
    <property type="evidence" value="ECO:0007669"/>
    <property type="project" value="InterPro"/>
</dbReference>
<comment type="similarity">
    <text evidence="1">Belongs to the universal ribosomal protein uS2 family.</text>
</comment>
<evidence type="ECO:0000256" key="1">
    <source>
        <dbReference type="ARBA" id="ARBA00006242"/>
    </source>
</evidence>
<sequence length="115" mass="12695">MAEYIHKVNPKNGVAILDVQKIDNKLKSGAEFLAKYNPEDILVVCRRENGWKAAKAFAEAIGSKFYVGRYPAGVITNSQLNTFIEPKVMFVADPRGDKNAVKDAYHIGIPVIALC</sequence>
<evidence type="ECO:0000313" key="4">
    <source>
        <dbReference type="EMBL" id="SVB74316.1"/>
    </source>
</evidence>
<evidence type="ECO:0000256" key="2">
    <source>
        <dbReference type="ARBA" id="ARBA00022980"/>
    </source>
</evidence>
<accession>A0A382GGI6</accession>
<dbReference type="InterPro" id="IPR023591">
    <property type="entry name" value="Ribosomal_uS2_flav_dom_sf"/>
</dbReference>
<dbReference type="PRINTS" id="PR00395">
    <property type="entry name" value="RIBOSOMALS2"/>
</dbReference>
<protein>
    <recommendedName>
        <fullName evidence="5">30S ribosomal protein S2</fullName>
    </recommendedName>
</protein>
<keyword evidence="2" id="KW-0689">Ribosomal protein</keyword>
<reference evidence="4" key="1">
    <citation type="submission" date="2018-05" db="EMBL/GenBank/DDBJ databases">
        <authorList>
            <person name="Lanie J.A."/>
            <person name="Ng W.-L."/>
            <person name="Kazmierczak K.M."/>
            <person name="Andrzejewski T.M."/>
            <person name="Davidsen T.M."/>
            <person name="Wayne K.J."/>
            <person name="Tettelin H."/>
            <person name="Glass J.I."/>
            <person name="Rusch D."/>
            <person name="Podicherti R."/>
            <person name="Tsui H.-C.T."/>
            <person name="Winkler M.E."/>
        </authorList>
    </citation>
    <scope>NUCLEOTIDE SEQUENCE</scope>
</reference>
<feature type="non-terminal residue" evidence="4">
    <location>
        <position position="115"/>
    </location>
</feature>
<dbReference type="InterPro" id="IPR001865">
    <property type="entry name" value="Ribosomal_uS2"/>
</dbReference>
<dbReference type="InterPro" id="IPR005707">
    <property type="entry name" value="Ribosomal_uS2_euk/arc"/>
</dbReference>
<name>A0A382GGI6_9ZZZZ</name>
<evidence type="ECO:0000256" key="3">
    <source>
        <dbReference type="ARBA" id="ARBA00023274"/>
    </source>
</evidence>
<gene>
    <name evidence="4" type="ORF">METZ01_LOCUS227170</name>
</gene>
<feature type="non-terminal residue" evidence="4">
    <location>
        <position position="1"/>
    </location>
</feature>
<dbReference type="GO" id="GO:0006412">
    <property type="term" value="P:translation"/>
    <property type="evidence" value="ECO:0007669"/>
    <property type="project" value="InterPro"/>
</dbReference>